<gene>
    <name evidence="4" type="ORF">FHX74_001415</name>
</gene>
<dbReference type="PANTHER" id="PTHR35797:SF1">
    <property type="entry name" value="PROTEASE"/>
    <property type="match status" value="1"/>
</dbReference>
<evidence type="ECO:0000313" key="4">
    <source>
        <dbReference type="EMBL" id="MBA8793810.1"/>
    </source>
</evidence>
<feature type="transmembrane region" description="Helical" evidence="2">
    <location>
        <begin position="237"/>
        <end position="257"/>
    </location>
</feature>
<feature type="transmembrane region" description="Helical" evidence="2">
    <location>
        <begin position="209"/>
        <end position="231"/>
    </location>
</feature>
<name>A0A7W3IRF1_9ACTN</name>
<keyword evidence="4" id="KW-0378">Hydrolase</keyword>
<feature type="transmembrane region" description="Helical" evidence="2">
    <location>
        <begin position="269"/>
        <end position="287"/>
    </location>
</feature>
<dbReference type="RefSeq" id="WP_182559369.1">
    <property type="nucleotide sequence ID" value="NZ_JACGWT010000002.1"/>
</dbReference>
<reference evidence="4 5" key="1">
    <citation type="submission" date="2020-07" db="EMBL/GenBank/DDBJ databases">
        <title>Sequencing the genomes of 1000 actinobacteria strains.</title>
        <authorList>
            <person name="Klenk H.-P."/>
        </authorList>
    </citation>
    <scope>NUCLEOTIDE SEQUENCE [LARGE SCALE GENOMIC DNA]</scope>
    <source>
        <strain evidence="4 5">DSM 100723</strain>
    </source>
</reference>
<keyword evidence="2" id="KW-0472">Membrane</keyword>
<dbReference type="InterPro" id="IPR042150">
    <property type="entry name" value="MmRce1-like"/>
</dbReference>
<keyword evidence="2" id="KW-0812">Transmembrane</keyword>
<accession>A0A7W3IRF1</accession>
<feature type="transmembrane region" description="Helical" evidence="2">
    <location>
        <begin position="112"/>
        <end position="134"/>
    </location>
</feature>
<dbReference type="GO" id="GO:0004175">
    <property type="term" value="F:endopeptidase activity"/>
    <property type="evidence" value="ECO:0007669"/>
    <property type="project" value="UniProtKB-ARBA"/>
</dbReference>
<dbReference type="AlphaFoldDB" id="A0A7W3IRF1"/>
<dbReference type="GO" id="GO:0006508">
    <property type="term" value="P:proteolysis"/>
    <property type="evidence" value="ECO:0007669"/>
    <property type="project" value="UniProtKB-KW"/>
</dbReference>
<sequence length="328" mass="34727">MNPVPTTSRPENPTATDRRGPQPAVAIDVPDRVPWRAVGLFVLIAYALMWLFTVPFWLSPHGLAVPWMTPVLLVAMFSPALASLLVVRVVERRSWLRVAGLRAGRPGRVVRHAFLGLGLVVLALVLGVLVSGLAGVQRLDLTELSGVRLAQRAVPAPLDALPPAVYLVVLVASGLVNLLTVGTVSALGEETGWRGFLLSRLLPLGRVRAILLTGVVWGFWHTPLVLLGYEYPGANRLAALLLFVVFTVAFGALLAWLRLRSASTVPGAVAHAALNGYATLTFLLMAGGRPGPVLLGAPMGLVAIGVLVVLVAVLFALAPDRRPEGPVG</sequence>
<feature type="transmembrane region" description="Helical" evidence="2">
    <location>
        <begin position="164"/>
        <end position="188"/>
    </location>
</feature>
<evidence type="ECO:0000259" key="3">
    <source>
        <dbReference type="Pfam" id="PF02517"/>
    </source>
</evidence>
<keyword evidence="5" id="KW-1185">Reference proteome</keyword>
<feature type="domain" description="CAAX prenyl protease 2/Lysostaphin resistance protein A-like" evidence="3">
    <location>
        <begin position="175"/>
        <end position="276"/>
    </location>
</feature>
<dbReference type="PANTHER" id="PTHR35797">
    <property type="entry name" value="PROTEASE-RELATED"/>
    <property type="match status" value="1"/>
</dbReference>
<feature type="transmembrane region" description="Helical" evidence="2">
    <location>
        <begin position="37"/>
        <end position="58"/>
    </location>
</feature>
<comment type="caution">
    <text evidence="4">The sequence shown here is derived from an EMBL/GenBank/DDBJ whole genome shotgun (WGS) entry which is preliminary data.</text>
</comment>
<feature type="transmembrane region" description="Helical" evidence="2">
    <location>
        <begin position="70"/>
        <end position="91"/>
    </location>
</feature>
<proteinExistence type="predicted"/>
<keyword evidence="4" id="KW-0645">Protease</keyword>
<feature type="compositionally biased region" description="Polar residues" evidence="1">
    <location>
        <begin position="1"/>
        <end position="15"/>
    </location>
</feature>
<dbReference type="Proteomes" id="UP000523079">
    <property type="component" value="Unassembled WGS sequence"/>
</dbReference>
<keyword evidence="2" id="KW-1133">Transmembrane helix</keyword>
<evidence type="ECO:0000256" key="1">
    <source>
        <dbReference type="SAM" id="MobiDB-lite"/>
    </source>
</evidence>
<dbReference type="InterPro" id="IPR003675">
    <property type="entry name" value="Rce1/LyrA-like_dom"/>
</dbReference>
<evidence type="ECO:0000256" key="2">
    <source>
        <dbReference type="SAM" id="Phobius"/>
    </source>
</evidence>
<feature type="region of interest" description="Disordered" evidence="1">
    <location>
        <begin position="1"/>
        <end position="23"/>
    </location>
</feature>
<organism evidence="4 5">
    <name type="scientific">Microlunatus kandeliicorticis</name>
    <dbReference type="NCBI Taxonomy" id="1759536"/>
    <lineage>
        <taxon>Bacteria</taxon>
        <taxon>Bacillati</taxon>
        <taxon>Actinomycetota</taxon>
        <taxon>Actinomycetes</taxon>
        <taxon>Propionibacteriales</taxon>
        <taxon>Propionibacteriaceae</taxon>
        <taxon>Microlunatus</taxon>
    </lineage>
</organism>
<evidence type="ECO:0000313" key="5">
    <source>
        <dbReference type="Proteomes" id="UP000523079"/>
    </source>
</evidence>
<protein>
    <submittedName>
        <fullName evidence="4">Membrane protease YdiL (CAAX protease family)</fullName>
    </submittedName>
</protein>
<dbReference type="EMBL" id="JACGWT010000002">
    <property type="protein sequence ID" value="MBA8793810.1"/>
    <property type="molecule type" value="Genomic_DNA"/>
</dbReference>
<dbReference type="GO" id="GO:0080120">
    <property type="term" value="P:CAAX-box protein maturation"/>
    <property type="evidence" value="ECO:0007669"/>
    <property type="project" value="UniProtKB-ARBA"/>
</dbReference>
<feature type="transmembrane region" description="Helical" evidence="2">
    <location>
        <begin position="293"/>
        <end position="318"/>
    </location>
</feature>
<dbReference type="Pfam" id="PF02517">
    <property type="entry name" value="Rce1-like"/>
    <property type="match status" value="1"/>
</dbReference>